<protein>
    <recommendedName>
        <fullName evidence="1">Putative competence-damage inducible protein</fullName>
    </recommendedName>
</protein>
<dbReference type="NCBIfam" id="NF001813">
    <property type="entry name" value="PRK00549.1"/>
    <property type="match status" value="1"/>
</dbReference>
<dbReference type="InterPro" id="IPR001453">
    <property type="entry name" value="MoaB/Mog_dom"/>
</dbReference>
<dbReference type="SMART" id="SM00852">
    <property type="entry name" value="MoCF_biosynth"/>
    <property type="match status" value="1"/>
</dbReference>
<dbReference type="NCBIfam" id="TIGR00199">
    <property type="entry name" value="PncC_domain"/>
    <property type="match status" value="1"/>
</dbReference>
<dbReference type="Gene3D" id="3.40.980.10">
    <property type="entry name" value="MoaB/Mog-like domain"/>
    <property type="match status" value="1"/>
</dbReference>
<comment type="caution">
    <text evidence="3">The sequence shown here is derived from an EMBL/GenBank/DDBJ whole genome shotgun (WGS) entry which is preliminary data.</text>
</comment>
<dbReference type="Proteomes" id="UP000220904">
    <property type="component" value="Unassembled WGS sequence"/>
</dbReference>
<proteinExistence type="inferred from homology"/>
<dbReference type="SUPFAM" id="SSF53218">
    <property type="entry name" value="Molybdenum cofactor biosynthesis proteins"/>
    <property type="match status" value="1"/>
</dbReference>
<evidence type="ECO:0000259" key="2">
    <source>
        <dbReference type="SMART" id="SM00852"/>
    </source>
</evidence>
<dbReference type="InterPro" id="IPR008135">
    <property type="entry name" value="Competence-induced_CinA"/>
</dbReference>
<dbReference type="InterPro" id="IPR050101">
    <property type="entry name" value="CinA"/>
</dbReference>
<dbReference type="Pfam" id="PF18146">
    <property type="entry name" value="CinA_KH"/>
    <property type="match status" value="1"/>
</dbReference>
<organism evidence="3 4">
    <name type="scientific">Faecalibacterium prausnitzii</name>
    <dbReference type="NCBI Taxonomy" id="853"/>
    <lineage>
        <taxon>Bacteria</taxon>
        <taxon>Bacillati</taxon>
        <taxon>Bacillota</taxon>
        <taxon>Clostridia</taxon>
        <taxon>Eubacteriales</taxon>
        <taxon>Oscillospiraceae</taxon>
        <taxon>Faecalibacterium</taxon>
    </lineage>
</organism>
<dbReference type="OrthoDB" id="9801454at2"/>
<dbReference type="InterPro" id="IPR041424">
    <property type="entry name" value="CinA_KH"/>
</dbReference>
<dbReference type="AlphaFoldDB" id="A0A2A7B680"/>
<comment type="similarity">
    <text evidence="1">Belongs to the CinA family.</text>
</comment>
<dbReference type="Pfam" id="PF00994">
    <property type="entry name" value="MoCF_biosynth"/>
    <property type="match status" value="1"/>
</dbReference>
<dbReference type="HAMAP" id="MF_00226_B">
    <property type="entry name" value="CinA_B"/>
    <property type="match status" value="1"/>
</dbReference>
<dbReference type="NCBIfam" id="TIGR00200">
    <property type="entry name" value="cinA_nterm"/>
    <property type="match status" value="1"/>
</dbReference>
<dbReference type="InterPro" id="IPR036425">
    <property type="entry name" value="MoaB/Mog-like_dom_sf"/>
</dbReference>
<dbReference type="InterPro" id="IPR008136">
    <property type="entry name" value="CinA_C"/>
</dbReference>
<accession>A0A2A7B680</accession>
<gene>
    <name evidence="1" type="primary">cinA</name>
    <name evidence="3" type="ORF">CHR60_09140</name>
</gene>
<dbReference type="CDD" id="cd00885">
    <property type="entry name" value="cinA"/>
    <property type="match status" value="1"/>
</dbReference>
<dbReference type="Pfam" id="PF02464">
    <property type="entry name" value="CinA"/>
    <property type="match status" value="1"/>
</dbReference>
<sequence>MTAEIISVGTELLLGNILNTNAQYLSRELADLGITVQRESTIGDNQGRLADFVNEAKARCDLLVFTGGLGPTADDLTKETVAACYGDTLAFDEEEWAKITSYFARSGRETTPNNRKQAMVPVHGRKIVNHHGTAPGAWFEQYGRCAVLMPGVPSEMKAMWTESIRPLLLERQNCTLHSITLRVLGGESNLEYQVRDLLDHANPTAAIYCKTGECEIRITARAASDEDGEKMCRAYARKFYDLLGDAVYDEDVAGLEETVVRTLKEKGLTVSTAESCTGGMIAERITAVSGSSEVFGYGFVTYWEQAKAKLVGVDPDVITRYNVVSAPVAAQMALGAAKASGSDIAVSVTGVAGPTGGDAVRPVGTVYLGAARGGTVYVKKLFVSRPDRALVRARAAQAALELVLRLAQGRTPAGTKPLTAAQQHDTAVLDALDAAFLSE</sequence>
<dbReference type="PIRSF" id="PIRSF006728">
    <property type="entry name" value="CinA"/>
    <property type="match status" value="1"/>
</dbReference>
<evidence type="ECO:0000313" key="4">
    <source>
        <dbReference type="Proteomes" id="UP000220904"/>
    </source>
</evidence>
<dbReference type="PANTHER" id="PTHR13939:SF0">
    <property type="entry name" value="NMN AMIDOHYDROLASE-LIKE PROTEIN YFAY"/>
    <property type="match status" value="1"/>
</dbReference>
<dbReference type="NCBIfam" id="TIGR00177">
    <property type="entry name" value="molyb_syn"/>
    <property type="match status" value="1"/>
</dbReference>
<dbReference type="SUPFAM" id="SSF142433">
    <property type="entry name" value="CinA-like"/>
    <property type="match status" value="1"/>
</dbReference>
<dbReference type="EMBL" id="NOUV01000014">
    <property type="protein sequence ID" value="PDX86875.1"/>
    <property type="molecule type" value="Genomic_DNA"/>
</dbReference>
<feature type="domain" description="MoaB/Mog" evidence="2">
    <location>
        <begin position="4"/>
        <end position="171"/>
    </location>
</feature>
<evidence type="ECO:0000313" key="3">
    <source>
        <dbReference type="EMBL" id="PDX86875.1"/>
    </source>
</evidence>
<reference evidence="3 4" key="1">
    <citation type="journal article" date="2017" name="Front. Microbiol.">
        <title>New Insights into the Diversity of the Genus Faecalibacterium.</title>
        <authorList>
            <person name="Benevides L."/>
            <person name="Burman S."/>
            <person name="Martin R."/>
            <person name="Robert V."/>
            <person name="Thomas M."/>
            <person name="Miquel S."/>
            <person name="Chain F."/>
            <person name="Sokol H."/>
            <person name="Bermudez-Humaran L.G."/>
            <person name="Morrison M."/>
            <person name="Langella P."/>
            <person name="Azevedo V.A."/>
            <person name="Chatel J.M."/>
            <person name="Soares S."/>
        </authorList>
    </citation>
    <scope>NUCLEOTIDE SEQUENCE [LARGE SCALE GENOMIC DNA]</scope>
    <source>
        <strain evidence="3 4">AHMP21</strain>
    </source>
</reference>
<evidence type="ECO:0000256" key="1">
    <source>
        <dbReference type="HAMAP-Rule" id="MF_00226"/>
    </source>
</evidence>
<dbReference type="RefSeq" id="WP_097792711.1">
    <property type="nucleotide sequence ID" value="NZ_NOUV01000014.1"/>
</dbReference>
<dbReference type="Gene3D" id="3.90.950.20">
    <property type="entry name" value="CinA-like"/>
    <property type="match status" value="1"/>
</dbReference>
<dbReference type="PANTHER" id="PTHR13939">
    <property type="entry name" value="NICOTINAMIDE-NUCLEOTIDE AMIDOHYDROLASE PNCC"/>
    <property type="match status" value="1"/>
</dbReference>
<name>A0A2A7B680_9FIRM</name>
<dbReference type="Gene3D" id="3.30.70.2860">
    <property type="match status" value="1"/>
</dbReference>
<dbReference type="InterPro" id="IPR036653">
    <property type="entry name" value="CinA-like_C"/>
</dbReference>